<feature type="transmembrane region" description="Helical" evidence="1">
    <location>
        <begin position="291"/>
        <end position="312"/>
    </location>
</feature>
<feature type="transmembrane region" description="Helical" evidence="1">
    <location>
        <begin position="261"/>
        <end position="279"/>
    </location>
</feature>
<keyword evidence="1" id="KW-1133">Transmembrane helix</keyword>
<keyword evidence="1" id="KW-0472">Membrane</keyword>
<comment type="caution">
    <text evidence="2">The sequence shown here is derived from an EMBL/GenBank/DDBJ whole genome shotgun (WGS) entry which is preliminary data.</text>
</comment>
<feature type="transmembrane region" description="Helical" evidence="1">
    <location>
        <begin position="238"/>
        <end position="255"/>
    </location>
</feature>
<protein>
    <submittedName>
        <fullName evidence="2">Uncharacterized protein</fullName>
    </submittedName>
</protein>
<organism evidence="2 3">
    <name type="scientific">Candidatus Dormiibacter inghamiae</name>
    <dbReference type="NCBI Taxonomy" id="3127013"/>
    <lineage>
        <taxon>Bacteria</taxon>
        <taxon>Bacillati</taxon>
        <taxon>Candidatus Dormiibacterota</taxon>
        <taxon>Candidatus Dormibacteria</taxon>
        <taxon>Candidatus Dormibacterales</taxon>
        <taxon>Candidatus Dormibacteraceae</taxon>
        <taxon>Candidatus Dormiibacter</taxon>
    </lineage>
</organism>
<name>A0A934KJH7_9BACT</name>
<evidence type="ECO:0000313" key="2">
    <source>
        <dbReference type="EMBL" id="MBJ7603893.1"/>
    </source>
</evidence>
<feature type="transmembrane region" description="Helical" evidence="1">
    <location>
        <begin position="318"/>
        <end position="340"/>
    </location>
</feature>
<feature type="transmembrane region" description="Helical" evidence="1">
    <location>
        <begin position="205"/>
        <end position="231"/>
    </location>
</feature>
<dbReference type="RefSeq" id="WP_338180641.1">
    <property type="nucleotide sequence ID" value="NZ_JAEKNQ010000044.1"/>
</dbReference>
<feature type="transmembrane region" description="Helical" evidence="1">
    <location>
        <begin position="130"/>
        <end position="153"/>
    </location>
</feature>
<sequence>MSTPMALISKAGRVARPRIARAGSPAASSAFEWGVVAAGGWLMTGLYLDGWAHQHFQVETFFTAWHAVLYSGMAAAAALFGFTALSNHFSGYAWRRSLPLGYGLSLLAVLGFALAGGLDMAWHATFGFERSFAALISPPHLLLAGCGLIAAGGPLRSAWNRGKSVAGWPAIFAAIYLLSVITFFSQFVHPFNDPYALDVGPAGTVYAAEALGEISIVFQSAVLQSVVFLVLRRLQLPPGSLLLLLTINGFAMSAMKDHYRFALVGLLAGVVGEILLFSLRPTASRPSSLRVFGFAWPVALYALYFGAVGTLGGTWWSVPLWTGSIFLAGVAGLLASYCFFSPGVREHAPDPQ</sequence>
<evidence type="ECO:0000313" key="3">
    <source>
        <dbReference type="Proteomes" id="UP000620075"/>
    </source>
</evidence>
<dbReference type="AlphaFoldDB" id="A0A934KJH7"/>
<reference evidence="2 3" key="1">
    <citation type="submission" date="2020-10" db="EMBL/GenBank/DDBJ databases">
        <title>Ca. Dormibacterota MAGs.</title>
        <authorList>
            <person name="Montgomery K."/>
        </authorList>
    </citation>
    <scope>NUCLEOTIDE SEQUENCE [LARGE SCALE GENOMIC DNA]</scope>
    <source>
        <strain evidence="2">SC8811_S16_3</strain>
    </source>
</reference>
<keyword evidence="1" id="KW-0812">Transmembrane</keyword>
<feature type="transmembrane region" description="Helical" evidence="1">
    <location>
        <begin position="98"/>
        <end position="118"/>
    </location>
</feature>
<dbReference type="Proteomes" id="UP000620075">
    <property type="component" value="Unassembled WGS sequence"/>
</dbReference>
<accession>A0A934KJH7</accession>
<evidence type="ECO:0000256" key="1">
    <source>
        <dbReference type="SAM" id="Phobius"/>
    </source>
</evidence>
<proteinExistence type="predicted"/>
<feature type="transmembrane region" description="Helical" evidence="1">
    <location>
        <begin position="165"/>
        <end position="185"/>
    </location>
</feature>
<feature type="transmembrane region" description="Helical" evidence="1">
    <location>
        <begin position="26"/>
        <end position="48"/>
    </location>
</feature>
<gene>
    <name evidence="2" type="ORF">JF888_11970</name>
</gene>
<feature type="transmembrane region" description="Helical" evidence="1">
    <location>
        <begin position="68"/>
        <end position="86"/>
    </location>
</feature>
<dbReference type="EMBL" id="JAEKNQ010000044">
    <property type="protein sequence ID" value="MBJ7603893.1"/>
    <property type="molecule type" value="Genomic_DNA"/>
</dbReference>